<dbReference type="AlphaFoldDB" id="A0AA35UP71"/>
<feature type="region of interest" description="Disordered" evidence="1">
    <location>
        <begin position="19"/>
        <end position="39"/>
    </location>
</feature>
<evidence type="ECO:0000313" key="2">
    <source>
        <dbReference type="EMBL" id="CAI8759420.1"/>
    </source>
</evidence>
<dbReference type="Proteomes" id="UP001158598">
    <property type="component" value="Chromosome"/>
</dbReference>
<gene>
    <name evidence="2" type="ORF">MCNOR_0807</name>
</gene>
<accession>A0AA35UP71</accession>
<dbReference type="EMBL" id="OX458332">
    <property type="protein sequence ID" value="CAI8759420.1"/>
    <property type="molecule type" value="Genomic_DNA"/>
</dbReference>
<protein>
    <submittedName>
        <fullName evidence="2">Uncharacterized protein</fullName>
    </submittedName>
</protein>
<evidence type="ECO:0000313" key="3">
    <source>
        <dbReference type="Proteomes" id="UP001158598"/>
    </source>
</evidence>
<proteinExistence type="predicted"/>
<sequence length="39" mass="4350">MKGLAEVLTELSELYENEQPCRARPTAGKSNALVLRDMD</sequence>
<evidence type="ECO:0000256" key="1">
    <source>
        <dbReference type="SAM" id="MobiDB-lite"/>
    </source>
</evidence>
<name>A0AA35UP71_METCP</name>
<organism evidence="2 3">
    <name type="scientific">Methylococcus capsulatus</name>
    <dbReference type="NCBI Taxonomy" id="414"/>
    <lineage>
        <taxon>Bacteria</taxon>
        <taxon>Pseudomonadati</taxon>
        <taxon>Pseudomonadota</taxon>
        <taxon>Gammaproteobacteria</taxon>
        <taxon>Methylococcales</taxon>
        <taxon>Methylococcaceae</taxon>
        <taxon>Methylococcus</taxon>
    </lineage>
</organism>
<reference evidence="2" key="1">
    <citation type="submission" date="2023-03" db="EMBL/GenBank/DDBJ databases">
        <authorList>
            <person name="Pearce D."/>
        </authorList>
    </citation>
    <scope>NUCLEOTIDE SEQUENCE</scope>
    <source>
        <strain evidence="2">Mc</strain>
    </source>
</reference>